<reference evidence="1 2" key="1">
    <citation type="journal article" date="2018" name="Front. Plant Sci.">
        <title>Red Clover (Trifolium pratense) and Zigzag Clover (T. medium) - A Picture of Genomic Similarities and Differences.</title>
        <authorList>
            <person name="Dluhosova J."/>
            <person name="Istvanek J."/>
            <person name="Nedelnik J."/>
            <person name="Repkova J."/>
        </authorList>
    </citation>
    <scope>NUCLEOTIDE SEQUENCE [LARGE SCALE GENOMIC DNA]</scope>
    <source>
        <strain evidence="2">cv. 10/8</strain>
        <tissue evidence="1">Leaf</tissue>
    </source>
</reference>
<comment type="caution">
    <text evidence="1">The sequence shown here is derived from an EMBL/GenBank/DDBJ whole genome shotgun (WGS) entry which is preliminary data.</text>
</comment>
<evidence type="ECO:0000313" key="2">
    <source>
        <dbReference type="Proteomes" id="UP000265520"/>
    </source>
</evidence>
<dbReference type="EMBL" id="LXQA010869718">
    <property type="protein sequence ID" value="MCI74873.1"/>
    <property type="molecule type" value="Genomic_DNA"/>
</dbReference>
<proteinExistence type="predicted"/>
<dbReference type="Proteomes" id="UP000265520">
    <property type="component" value="Unassembled WGS sequence"/>
</dbReference>
<keyword evidence="2" id="KW-1185">Reference proteome</keyword>
<evidence type="ECO:0000313" key="1">
    <source>
        <dbReference type="EMBL" id="MCI74873.1"/>
    </source>
</evidence>
<feature type="non-terminal residue" evidence="1">
    <location>
        <position position="1"/>
    </location>
</feature>
<name>A0A392UML0_9FABA</name>
<dbReference type="AlphaFoldDB" id="A0A392UML0"/>
<sequence length="72" mass="8120">VIKTARPRLITTRRPMRKGEDIWDEEGHMTREERNPVKVEVVVVRLEVTGTVSSVGCRVTVSSSARRMKGSV</sequence>
<protein>
    <submittedName>
        <fullName evidence="1">Uncharacterized protein</fullName>
    </submittedName>
</protein>
<accession>A0A392UML0</accession>
<organism evidence="1 2">
    <name type="scientific">Trifolium medium</name>
    <dbReference type="NCBI Taxonomy" id="97028"/>
    <lineage>
        <taxon>Eukaryota</taxon>
        <taxon>Viridiplantae</taxon>
        <taxon>Streptophyta</taxon>
        <taxon>Embryophyta</taxon>
        <taxon>Tracheophyta</taxon>
        <taxon>Spermatophyta</taxon>
        <taxon>Magnoliopsida</taxon>
        <taxon>eudicotyledons</taxon>
        <taxon>Gunneridae</taxon>
        <taxon>Pentapetalae</taxon>
        <taxon>rosids</taxon>
        <taxon>fabids</taxon>
        <taxon>Fabales</taxon>
        <taxon>Fabaceae</taxon>
        <taxon>Papilionoideae</taxon>
        <taxon>50 kb inversion clade</taxon>
        <taxon>NPAAA clade</taxon>
        <taxon>Hologalegina</taxon>
        <taxon>IRL clade</taxon>
        <taxon>Trifolieae</taxon>
        <taxon>Trifolium</taxon>
    </lineage>
</organism>